<evidence type="ECO:0000256" key="1">
    <source>
        <dbReference type="ARBA" id="ARBA00022737"/>
    </source>
</evidence>
<dbReference type="InterPro" id="IPR003409">
    <property type="entry name" value="MORN"/>
</dbReference>
<gene>
    <name evidence="2" type="ORF">METZ01_LOCUS372649</name>
</gene>
<dbReference type="Gene3D" id="2.20.110.10">
    <property type="entry name" value="Histone H3 K4-specific methyltransferase SET7/9 N-terminal domain"/>
    <property type="match status" value="1"/>
</dbReference>
<dbReference type="SUPFAM" id="SSF82185">
    <property type="entry name" value="Histone H3 K4-specific methyltransferase SET7/9 N-terminal domain"/>
    <property type="match status" value="1"/>
</dbReference>
<proteinExistence type="predicted"/>
<organism evidence="2">
    <name type="scientific">marine metagenome</name>
    <dbReference type="NCBI Taxonomy" id="408172"/>
    <lineage>
        <taxon>unclassified sequences</taxon>
        <taxon>metagenomes</taxon>
        <taxon>ecological metagenomes</taxon>
    </lineage>
</organism>
<sequence length="126" mass="14249">MLEECKNVVVQDVPKQVEPKVVETKVPTPNVVEVNKVVNPKKNVDTSKVGGYGSTIEKLYFDNGKIKYIGYLKNNKFHGFGTEYVEDGKVKYRGVWENGKYHGKGTLYDEDGFVDHKGEFICGEIE</sequence>
<dbReference type="EMBL" id="UINC01135565">
    <property type="protein sequence ID" value="SVD19795.1"/>
    <property type="molecule type" value="Genomic_DNA"/>
</dbReference>
<evidence type="ECO:0000313" key="2">
    <source>
        <dbReference type="EMBL" id="SVD19795.1"/>
    </source>
</evidence>
<evidence type="ECO:0008006" key="3">
    <source>
        <dbReference type="Google" id="ProtNLM"/>
    </source>
</evidence>
<protein>
    <recommendedName>
        <fullName evidence="3">MORN repeat protein</fullName>
    </recommendedName>
</protein>
<dbReference type="AlphaFoldDB" id="A0A382TDC0"/>
<accession>A0A382TDC0</accession>
<dbReference type="Pfam" id="PF02493">
    <property type="entry name" value="MORN"/>
    <property type="match status" value="2"/>
</dbReference>
<dbReference type="PANTHER" id="PTHR43215">
    <property type="entry name" value="RADIAL SPOKE HEAD 1 HOMOLOG"/>
    <property type="match status" value="1"/>
</dbReference>
<keyword evidence="1" id="KW-0677">Repeat</keyword>
<name>A0A382TDC0_9ZZZZ</name>
<reference evidence="2" key="1">
    <citation type="submission" date="2018-05" db="EMBL/GenBank/DDBJ databases">
        <authorList>
            <person name="Lanie J.A."/>
            <person name="Ng W.-L."/>
            <person name="Kazmierczak K.M."/>
            <person name="Andrzejewski T.M."/>
            <person name="Davidsen T.M."/>
            <person name="Wayne K.J."/>
            <person name="Tettelin H."/>
            <person name="Glass J.I."/>
            <person name="Rusch D."/>
            <person name="Podicherti R."/>
            <person name="Tsui H.-C.T."/>
            <person name="Winkler M.E."/>
        </authorList>
    </citation>
    <scope>NUCLEOTIDE SEQUENCE</scope>
</reference>
<dbReference type="PANTHER" id="PTHR43215:SF14">
    <property type="entry name" value="RADIAL SPOKE HEAD 1 HOMOLOG"/>
    <property type="match status" value="1"/>
</dbReference>